<evidence type="ECO:0000256" key="2">
    <source>
        <dbReference type="ARBA" id="ARBA00023043"/>
    </source>
</evidence>
<evidence type="ECO:0000313" key="5">
    <source>
        <dbReference type="EMBL" id="WFD40460.1"/>
    </source>
</evidence>
<dbReference type="RefSeq" id="XP_060123357.1">
    <property type="nucleotide sequence ID" value="XM_060267374.1"/>
</dbReference>
<evidence type="ECO:0000256" key="1">
    <source>
        <dbReference type="ARBA" id="ARBA00022737"/>
    </source>
</evidence>
<name>A0AAF0F428_9BASI</name>
<dbReference type="PROSITE" id="PS50297">
    <property type="entry name" value="ANK_REP_REGION"/>
    <property type="match status" value="1"/>
</dbReference>
<protein>
    <recommendedName>
        <fullName evidence="7">Ankyrin</fullName>
    </recommendedName>
</protein>
<dbReference type="EMBL" id="CP119963">
    <property type="protein sequence ID" value="WFD40460.1"/>
    <property type="molecule type" value="Genomic_DNA"/>
</dbReference>
<dbReference type="PANTHER" id="PTHR24201">
    <property type="entry name" value="ANK_REP_REGION DOMAIN-CONTAINING PROTEIN"/>
    <property type="match status" value="1"/>
</dbReference>
<feature type="repeat" description="ANK" evidence="3">
    <location>
        <begin position="50"/>
        <end position="71"/>
    </location>
</feature>
<dbReference type="Gene3D" id="1.25.40.20">
    <property type="entry name" value="Ankyrin repeat-containing domain"/>
    <property type="match status" value="1"/>
</dbReference>
<organism evidence="5 6">
    <name type="scientific">Malassezia japonica</name>
    <dbReference type="NCBI Taxonomy" id="223818"/>
    <lineage>
        <taxon>Eukaryota</taxon>
        <taxon>Fungi</taxon>
        <taxon>Dikarya</taxon>
        <taxon>Basidiomycota</taxon>
        <taxon>Ustilaginomycotina</taxon>
        <taxon>Malasseziomycetes</taxon>
        <taxon>Malasseziales</taxon>
        <taxon>Malasseziaceae</taxon>
        <taxon>Malassezia</taxon>
    </lineage>
</organism>
<accession>A0AAF0F428</accession>
<dbReference type="GeneID" id="85227097"/>
<gene>
    <name evidence="5" type="ORF">MJAP1_003446</name>
</gene>
<dbReference type="PROSITE" id="PS50088">
    <property type="entry name" value="ANK_REPEAT"/>
    <property type="match status" value="1"/>
</dbReference>
<dbReference type="InterPro" id="IPR050776">
    <property type="entry name" value="Ank_Repeat/CDKN_Inhibitor"/>
</dbReference>
<feature type="region of interest" description="Disordered" evidence="4">
    <location>
        <begin position="139"/>
        <end position="211"/>
    </location>
</feature>
<evidence type="ECO:0000313" key="6">
    <source>
        <dbReference type="Proteomes" id="UP001217754"/>
    </source>
</evidence>
<dbReference type="PANTHER" id="PTHR24201:SF14">
    <property type="entry name" value="CYCLIN-DEPENDENT KINASE 4 INHIBITOR C-LIKE"/>
    <property type="match status" value="1"/>
</dbReference>
<reference evidence="5" key="1">
    <citation type="submission" date="2023-03" db="EMBL/GenBank/DDBJ databases">
        <title>Mating type loci evolution in Malassezia.</title>
        <authorList>
            <person name="Coelho M.A."/>
        </authorList>
    </citation>
    <scope>NUCLEOTIDE SEQUENCE</scope>
    <source>
        <strain evidence="5">CBS 9431</strain>
    </source>
</reference>
<dbReference type="Pfam" id="PF13857">
    <property type="entry name" value="Ank_5"/>
    <property type="match status" value="1"/>
</dbReference>
<feature type="compositionally biased region" description="Basic and acidic residues" evidence="4">
    <location>
        <begin position="184"/>
        <end position="211"/>
    </location>
</feature>
<evidence type="ECO:0000256" key="3">
    <source>
        <dbReference type="PROSITE-ProRule" id="PRU00023"/>
    </source>
</evidence>
<keyword evidence="2 3" id="KW-0040">ANK repeat</keyword>
<dbReference type="InterPro" id="IPR036770">
    <property type="entry name" value="Ankyrin_rpt-contain_sf"/>
</dbReference>
<sequence length="230" mass="25314">MPAPVPSQEEIAAKVREGPNVWIAAGDGDLDRVKLLLEHGGVTPTSADFSKYTPIHAAASYGRAELLRFLLTYPNVSKDAVNVTDDDGETPLFFCEDVPTAKLLVDEFHADASRKNHEGLTAAENALVNEREAVAEYLRSVTGEEATPRSELLARVGEQDEDEEAEERLEAAEDEEDADDQDLDEKADQLMAHVEEIMRESEANGTDPSDKLREVVGASLMKQIMEGYQR</sequence>
<keyword evidence="6" id="KW-1185">Reference proteome</keyword>
<proteinExistence type="predicted"/>
<evidence type="ECO:0008006" key="7">
    <source>
        <dbReference type="Google" id="ProtNLM"/>
    </source>
</evidence>
<feature type="compositionally biased region" description="Acidic residues" evidence="4">
    <location>
        <begin position="159"/>
        <end position="183"/>
    </location>
</feature>
<evidence type="ECO:0000256" key="4">
    <source>
        <dbReference type="SAM" id="MobiDB-lite"/>
    </source>
</evidence>
<dbReference type="AlphaFoldDB" id="A0AAF0F428"/>
<dbReference type="SUPFAM" id="SSF48403">
    <property type="entry name" value="Ankyrin repeat"/>
    <property type="match status" value="1"/>
</dbReference>
<dbReference type="GO" id="GO:0005634">
    <property type="term" value="C:nucleus"/>
    <property type="evidence" value="ECO:0007669"/>
    <property type="project" value="TreeGrafter"/>
</dbReference>
<dbReference type="Proteomes" id="UP001217754">
    <property type="component" value="Chromosome 6"/>
</dbReference>
<dbReference type="InterPro" id="IPR002110">
    <property type="entry name" value="Ankyrin_rpt"/>
</dbReference>
<keyword evidence="1" id="KW-0677">Repeat</keyword>